<protein>
    <submittedName>
        <fullName evidence="1">DUF867 family protein</fullName>
    </submittedName>
    <submittedName>
        <fullName evidence="2">Poly-gamma-glutamate hydrolase family protein</fullName>
    </submittedName>
</protein>
<dbReference type="InterPro" id="IPR008585">
    <property type="entry name" value="Gamma_PGA_hydro"/>
</dbReference>
<dbReference type="Pfam" id="PF05908">
    <property type="entry name" value="Gamma_PGA_hydro"/>
    <property type="match status" value="1"/>
</dbReference>
<dbReference type="OrthoDB" id="7721587at2"/>
<dbReference type="Proteomes" id="UP000008707">
    <property type="component" value="Chromosome"/>
</dbReference>
<dbReference type="Gene3D" id="3.40.630.100">
    <property type="entry name" value="Poly-gamma-glutamate hydrolase, zinc-binding motif"/>
    <property type="match status" value="1"/>
</dbReference>
<evidence type="ECO:0000313" key="1">
    <source>
        <dbReference type="EMBL" id="SJK83825.1"/>
    </source>
</evidence>
<proteinExistence type="predicted"/>
<dbReference type="AlphaFoldDB" id="A0A1R4A4C6"/>
<sequence>MDKYSNFEALIAEQTEGRDFRVRVALREGAMVASIAPHGGAIEPGTSELAIAIAGNQLSFAVFEGTKATQNRELHITSTNFDEPRCIEVVAGARTAVAIHGENSQEATVFTGGADMMLRSHINNALLDAGFTVREHENPNLQGKSPLNICNRGTNGAGVQLELSRGLRNTFFESLNAAGRARQTQEFHQFVDAVHQGLSRAGLL</sequence>
<organism evidence="1 3">
    <name type="scientific">Halomonas elongata (strain ATCC 33173 / DSM 2581 / NBRC 15536 / NCIMB 2198 / 1H9)</name>
    <dbReference type="NCBI Taxonomy" id="768066"/>
    <lineage>
        <taxon>Bacteria</taxon>
        <taxon>Pseudomonadati</taxon>
        <taxon>Pseudomonadota</taxon>
        <taxon>Gammaproteobacteria</taxon>
        <taxon>Oceanospirillales</taxon>
        <taxon>Halomonadaceae</taxon>
        <taxon>Halomonas</taxon>
    </lineage>
</organism>
<dbReference type="GeneID" id="91010298"/>
<evidence type="ECO:0000313" key="2">
    <source>
        <dbReference type="EMBL" id="WPU49006.1"/>
    </source>
</evidence>
<reference evidence="2 4" key="4">
    <citation type="submission" date="2023-11" db="EMBL/GenBank/DDBJ databases">
        <title>MicrobeMod: A computational toolkit for identifying prokaryotic methylation and restriction-modification with nanopore sequencing.</title>
        <authorList>
            <person name="Crits-Christoph A."/>
            <person name="Kang S.C."/>
            <person name="Lee H."/>
            <person name="Ostrov N."/>
        </authorList>
    </citation>
    <scope>NUCLEOTIDE SEQUENCE [LARGE SCALE GENOMIC DNA]</scope>
    <source>
        <strain evidence="2 4">ATCC 33173</strain>
    </source>
</reference>
<gene>
    <name evidence="1" type="ORF">HELO_2941H</name>
    <name evidence="2" type="ORF">SR933_08935</name>
</gene>
<keyword evidence="2" id="KW-0378">Hydrolase</keyword>
<evidence type="ECO:0000313" key="4">
    <source>
        <dbReference type="Proteomes" id="UP001322512"/>
    </source>
</evidence>
<dbReference type="EMBL" id="FN869568">
    <property type="protein sequence ID" value="SJK83825.1"/>
    <property type="molecule type" value="Genomic_DNA"/>
</dbReference>
<dbReference type="KEGG" id="hel:HELO_2941H"/>
<keyword evidence="4" id="KW-1185">Reference proteome</keyword>
<accession>A0A1R4A4C6</accession>
<dbReference type="EMBL" id="CP139472">
    <property type="protein sequence ID" value="WPU49006.1"/>
    <property type="molecule type" value="Genomic_DNA"/>
</dbReference>
<dbReference type="GO" id="GO:0016787">
    <property type="term" value="F:hydrolase activity"/>
    <property type="evidence" value="ECO:0007669"/>
    <property type="project" value="UniProtKB-KW"/>
</dbReference>
<name>A0A1R4A4C6_HALED</name>
<reference evidence="1" key="1">
    <citation type="journal article" date="2010" name="Environ. Microbiol.">
        <title>A blueprint of ectoine metabolism from the genome of the industrial producer Halomonas elongata DSM 2581(T).</title>
        <authorList>
            <person name="Schwibbert K."/>
            <person name="Marin-Sanguino A."/>
            <person name="Bagyan I."/>
            <person name="Heidrich G."/>
            <person name="Lentzen G."/>
            <person name="Seitz H."/>
            <person name="Rampp M."/>
            <person name="Schuster S.C."/>
            <person name="Klenk H.P."/>
            <person name="Pfeiffer F."/>
            <person name="Oesterhelt D."/>
            <person name="Kunte H.J."/>
        </authorList>
    </citation>
    <scope>NUCLEOTIDE SEQUENCE</scope>
    <source>
        <strain evidence="1">Type strain: DSM 2581</strain>
    </source>
</reference>
<reference evidence="1" key="2">
    <citation type="submission" date="2010-05" db="EMBL/GenBank/DDBJ databases">
        <title>Revision and reannotation of the Halomonas elongata DSM 2581(T) genome.</title>
        <authorList>
            <person name="Pfeiffer F."/>
            <person name="Bagyan I."/>
            <person name="Alfaro-Espinoza G."/>
            <person name="Zamora-Lagos M.A."/>
            <person name="Habermann B."/>
            <person name="Oesterhelt D."/>
            <person name="Kunte H.J."/>
        </authorList>
    </citation>
    <scope>NUCLEOTIDE SEQUENCE</scope>
    <source>
        <strain evidence="1">Type strain: DSM 2581</strain>
    </source>
</reference>
<dbReference type="InterPro" id="IPR038128">
    <property type="entry name" value="Gamma_PGA_hydro_sf"/>
</dbReference>
<reference evidence="3" key="3">
    <citation type="journal article" date="2011" name="Environ. Microbiol.">
        <title>A blueprint of ectoine metabolism from the genome of the industrial producer Halomonas elongata DSM 2581(T).</title>
        <authorList>
            <person name="Schwibbert K."/>
            <person name="Marin-Sanguino A."/>
            <person name="Bagyan I."/>
            <person name="Heidrich G."/>
            <person name="Lentzen G."/>
            <person name="Seitz H."/>
            <person name="Rampp M."/>
            <person name="Schuster S.C."/>
            <person name="Klenk H.P."/>
            <person name="Pfeiffer F."/>
            <person name="Oesterhelt D."/>
            <person name="Kunte H.J."/>
        </authorList>
    </citation>
    <scope>NUCLEOTIDE SEQUENCE [LARGE SCALE GENOMIC DNA]</scope>
    <source>
        <strain evidence="3">ATCC 33173 / DSM 2581 / NBRC 15536 / NCIMB 2198 / 1H9</strain>
    </source>
</reference>
<evidence type="ECO:0000313" key="3">
    <source>
        <dbReference type="Proteomes" id="UP000008707"/>
    </source>
</evidence>
<dbReference type="RefSeq" id="WP_109637456.1">
    <property type="nucleotide sequence ID" value="NC_014532.2"/>
</dbReference>
<dbReference type="Proteomes" id="UP001322512">
    <property type="component" value="Chromosome"/>
</dbReference>